<keyword evidence="2" id="KW-1133">Transmembrane helix</keyword>
<feature type="domain" description="Matrix-remodeling-associated protein 7 helical" evidence="3">
    <location>
        <begin position="124"/>
        <end position="178"/>
    </location>
</feature>
<organism evidence="4">
    <name type="scientific">Arion vulgaris</name>
    <dbReference type="NCBI Taxonomy" id="1028688"/>
    <lineage>
        <taxon>Eukaryota</taxon>
        <taxon>Metazoa</taxon>
        <taxon>Spiralia</taxon>
        <taxon>Lophotrochozoa</taxon>
        <taxon>Mollusca</taxon>
        <taxon>Gastropoda</taxon>
        <taxon>Heterobranchia</taxon>
        <taxon>Euthyneura</taxon>
        <taxon>Panpulmonata</taxon>
        <taxon>Eupulmonata</taxon>
        <taxon>Stylommatophora</taxon>
        <taxon>Helicina</taxon>
        <taxon>Arionoidea</taxon>
        <taxon>Arionidae</taxon>
        <taxon>Arion</taxon>
    </lineage>
</organism>
<feature type="transmembrane region" description="Helical" evidence="2">
    <location>
        <begin position="12"/>
        <end position="34"/>
    </location>
</feature>
<name>A0A0B6ZS26_9EUPU</name>
<sequence>MDFLKIFQEHKSYIYSIAIVVTIIALAISTRYSLRNFFNIRSADDSLYYYNEAKVLGECVQTHPHCDASGNDGDDEADPDGDDDISGENQNVFAAHQISEQDSGHLKYYEHIHGDIKHVPLSVAARTIKQSLTEQQLLQEKEAQCKQLAEIFRLMQGQQDQLGIGSIDDMQEQMKLYAV</sequence>
<accession>A0A0B6ZS26</accession>
<reference evidence="4" key="1">
    <citation type="submission" date="2014-12" db="EMBL/GenBank/DDBJ databases">
        <title>Insight into the proteome of Arion vulgaris.</title>
        <authorList>
            <person name="Aradska J."/>
            <person name="Bulat T."/>
            <person name="Smidak R."/>
            <person name="Sarate P."/>
            <person name="Gangsoo J."/>
            <person name="Sialana F."/>
            <person name="Bilban M."/>
            <person name="Lubec G."/>
        </authorList>
    </citation>
    <scope>NUCLEOTIDE SEQUENCE</scope>
    <source>
        <tissue evidence="4">Skin</tissue>
    </source>
</reference>
<evidence type="ECO:0000313" key="4">
    <source>
        <dbReference type="EMBL" id="CEK71368.1"/>
    </source>
</evidence>
<dbReference type="AlphaFoldDB" id="A0A0B6ZS26"/>
<proteinExistence type="predicted"/>
<dbReference type="PANTHER" id="PTHR21845">
    <property type="entry name" value="TRANSMEMBRANE ANCHOR PROTEIN 1"/>
    <property type="match status" value="1"/>
</dbReference>
<gene>
    <name evidence="4" type="primary">ORF78069</name>
</gene>
<keyword evidence="2" id="KW-0472">Membrane</keyword>
<keyword evidence="2" id="KW-0812">Transmembrane</keyword>
<feature type="region of interest" description="Disordered" evidence="1">
    <location>
        <begin position="66"/>
        <end position="88"/>
    </location>
</feature>
<evidence type="ECO:0000259" key="3">
    <source>
        <dbReference type="Pfam" id="PF25473"/>
    </source>
</evidence>
<evidence type="ECO:0000256" key="1">
    <source>
        <dbReference type="SAM" id="MobiDB-lite"/>
    </source>
</evidence>
<dbReference type="Pfam" id="PF25473">
    <property type="entry name" value="MXRA7_helical"/>
    <property type="match status" value="1"/>
</dbReference>
<dbReference type="InterPro" id="IPR026622">
    <property type="entry name" value="Mxra7"/>
</dbReference>
<protein>
    <recommendedName>
        <fullName evidence="3">Matrix-remodeling-associated protein 7 helical domain-containing protein</fullName>
    </recommendedName>
</protein>
<evidence type="ECO:0000256" key="2">
    <source>
        <dbReference type="SAM" id="Phobius"/>
    </source>
</evidence>
<dbReference type="InterPro" id="IPR057534">
    <property type="entry name" value="MXRA7_helical"/>
</dbReference>
<dbReference type="PANTHER" id="PTHR21845:SF2">
    <property type="entry name" value="MATRIX-REMODELING-ASSOCIATED PROTEIN 7"/>
    <property type="match status" value="1"/>
</dbReference>
<dbReference type="EMBL" id="HACG01024503">
    <property type="protein sequence ID" value="CEK71368.1"/>
    <property type="molecule type" value="Transcribed_RNA"/>
</dbReference>
<feature type="compositionally biased region" description="Acidic residues" evidence="1">
    <location>
        <begin position="72"/>
        <end position="86"/>
    </location>
</feature>